<evidence type="ECO:0000256" key="4">
    <source>
        <dbReference type="ARBA" id="ARBA00022679"/>
    </source>
</evidence>
<accession>A0ABU7P7Y7</accession>
<reference evidence="9 10" key="1">
    <citation type="submission" date="2023-12" db="EMBL/GenBank/DDBJ databases">
        <title>Streptomyces sp. V4-01.</title>
        <authorList>
            <person name="Somphong A."/>
            <person name="Phongsopitanun W."/>
        </authorList>
    </citation>
    <scope>NUCLEOTIDE SEQUENCE [LARGE SCALE GENOMIC DNA]</scope>
    <source>
        <strain evidence="9 10">V4-01</strain>
    </source>
</reference>
<keyword evidence="4" id="KW-0808">Transferase</keyword>
<name>A0ABU7P7Y7_9ACTN</name>
<gene>
    <name evidence="9" type="ORF">V2S66_04320</name>
</gene>
<keyword evidence="5" id="KW-0418">Kinase</keyword>
<organism evidence="9 10">
    <name type="scientific">Actinacidiphila polyblastidii</name>
    <dbReference type="NCBI Taxonomy" id="3110430"/>
    <lineage>
        <taxon>Bacteria</taxon>
        <taxon>Bacillati</taxon>
        <taxon>Actinomycetota</taxon>
        <taxon>Actinomycetes</taxon>
        <taxon>Kitasatosporales</taxon>
        <taxon>Streptomycetaceae</taxon>
        <taxon>Actinacidiphila</taxon>
    </lineage>
</organism>
<dbReference type="InterPro" id="IPR036890">
    <property type="entry name" value="HATPase_C_sf"/>
</dbReference>
<feature type="compositionally biased region" description="Pro residues" evidence="6">
    <location>
        <begin position="433"/>
        <end position="443"/>
    </location>
</feature>
<feature type="region of interest" description="Disordered" evidence="6">
    <location>
        <begin position="474"/>
        <end position="607"/>
    </location>
</feature>
<keyword evidence="7" id="KW-0812">Transmembrane</keyword>
<feature type="compositionally biased region" description="Polar residues" evidence="6">
    <location>
        <begin position="547"/>
        <end position="567"/>
    </location>
</feature>
<proteinExistence type="predicted"/>
<dbReference type="GO" id="GO:0005524">
    <property type="term" value="F:ATP binding"/>
    <property type="evidence" value="ECO:0007669"/>
    <property type="project" value="UniProtKB-KW"/>
</dbReference>
<evidence type="ECO:0000256" key="7">
    <source>
        <dbReference type="SAM" id="Phobius"/>
    </source>
</evidence>
<feature type="region of interest" description="Disordered" evidence="6">
    <location>
        <begin position="407"/>
        <end position="457"/>
    </location>
</feature>
<keyword evidence="9" id="KW-0067">ATP-binding</keyword>
<dbReference type="EC" id="2.7.13.3" evidence="2"/>
<evidence type="ECO:0000256" key="6">
    <source>
        <dbReference type="SAM" id="MobiDB-lite"/>
    </source>
</evidence>
<dbReference type="InterPro" id="IPR003594">
    <property type="entry name" value="HATPase_dom"/>
</dbReference>
<keyword evidence="10" id="KW-1185">Reference proteome</keyword>
<comment type="caution">
    <text evidence="9">The sequence shown here is derived from an EMBL/GenBank/DDBJ whole genome shotgun (WGS) entry which is preliminary data.</text>
</comment>
<evidence type="ECO:0000256" key="5">
    <source>
        <dbReference type="ARBA" id="ARBA00022777"/>
    </source>
</evidence>
<dbReference type="InterPro" id="IPR050428">
    <property type="entry name" value="TCS_sensor_his_kinase"/>
</dbReference>
<feature type="region of interest" description="Disordered" evidence="6">
    <location>
        <begin position="368"/>
        <end position="393"/>
    </location>
</feature>
<protein>
    <recommendedName>
        <fullName evidence="2">histidine kinase</fullName>
        <ecNumber evidence="2">2.7.13.3</ecNumber>
    </recommendedName>
</protein>
<keyword evidence="3" id="KW-0597">Phosphoprotein</keyword>
<evidence type="ECO:0000256" key="2">
    <source>
        <dbReference type="ARBA" id="ARBA00012438"/>
    </source>
</evidence>
<keyword evidence="9" id="KW-0547">Nucleotide-binding</keyword>
<evidence type="ECO:0000259" key="8">
    <source>
        <dbReference type="Pfam" id="PF02518"/>
    </source>
</evidence>
<evidence type="ECO:0000256" key="1">
    <source>
        <dbReference type="ARBA" id="ARBA00000085"/>
    </source>
</evidence>
<evidence type="ECO:0000313" key="10">
    <source>
        <dbReference type="Proteomes" id="UP001344658"/>
    </source>
</evidence>
<feature type="compositionally biased region" description="Low complexity" evidence="6">
    <location>
        <begin position="444"/>
        <end position="457"/>
    </location>
</feature>
<feature type="transmembrane region" description="Helical" evidence="7">
    <location>
        <begin position="32"/>
        <end position="52"/>
    </location>
</feature>
<keyword evidence="7" id="KW-0472">Membrane</keyword>
<keyword evidence="7" id="KW-1133">Transmembrane helix</keyword>
<feature type="compositionally biased region" description="Low complexity" evidence="6">
    <location>
        <begin position="487"/>
        <end position="513"/>
    </location>
</feature>
<dbReference type="EMBL" id="JAZEWV010000002">
    <property type="protein sequence ID" value="MEE4541192.1"/>
    <property type="molecule type" value="Genomic_DNA"/>
</dbReference>
<evidence type="ECO:0000313" key="9">
    <source>
        <dbReference type="EMBL" id="MEE4541192.1"/>
    </source>
</evidence>
<dbReference type="Pfam" id="PF02518">
    <property type="entry name" value="HATPase_c"/>
    <property type="match status" value="1"/>
</dbReference>
<sequence length="607" mass="64273">MVLLPGAVLTLLGGGCVAWLLAADPSGSRRALVLGAAVVVALAVLAAGAAAARSAQRRLAGSTAELDRAAADIAASVSFGDAQLRRALEELRQGRTPDKPAAPSELRDATGRFKPLLEQLEYSRLTAFTALTEAADLPAPNGAASQQVTVLVNLARRLQSLVHQGIRILDELEQQVEDPDLLRGLFEVDHIATRIRRYVENVAVLGGEVTRRQWRKPVPLASVVRSAIGEVERYSRVKPVPPIDGRLDGAAVADVVHLLAELIENATAFSPPGTQVYVRTQQVTTGMVIEIEDRGLGQQPDDERLRNTLLANPERVELGALLKDGRVGLYVVAVLARQHQIRVELRRNLFGGVTSLVLLPNPLLSSENDDAGDRGASPAEDAHGRAAEPAVDRGDASGYALAAAPVHLPQDAPAPAGRTARQGGGRHTQAPAAPLPVQPPAPAPAQAAAPQPYPQDLAAAPAPQEYAMPRDYAAQQLRAPAPPLQQPPVQQHPVQPQLQPLPQSQSQFPSLPQDRMPSQPAPQGYGLPQARGGGEDAAAFGRPPLPQRTQQTHMAPQLQRSQESSLGGSAGYRQPDETEFTPANPGLMATYRQGVRAAEEQSGSADG</sequence>
<comment type="catalytic activity">
    <reaction evidence="1">
        <text>ATP + protein L-histidine = ADP + protein N-phospho-L-histidine.</text>
        <dbReference type="EC" id="2.7.13.3"/>
    </reaction>
</comment>
<dbReference type="PANTHER" id="PTHR45436:SF5">
    <property type="entry name" value="SENSOR HISTIDINE KINASE TRCS"/>
    <property type="match status" value="1"/>
</dbReference>
<dbReference type="RefSeq" id="WP_330793072.1">
    <property type="nucleotide sequence ID" value="NZ_JAZEWV010000002.1"/>
</dbReference>
<dbReference type="SUPFAM" id="SSF55874">
    <property type="entry name" value="ATPase domain of HSP90 chaperone/DNA topoisomerase II/histidine kinase"/>
    <property type="match status" value="1"/>
</dbReference>
<evidence type="ECO:0000256" key="3">
    <source>
        <dbReference type="ARBA" id="ARBA00022553"/>
    </source>
</evidence>
<dbReference type="Proteomes" id="UP001344658">
    <property type="component" value="Unassembled WGS sequence"/>
</dbReference>
<dbReference type="Gene3D" id="3.30.565.10">
    <property type="entry name" value="Histidine kinase-like ATPase, C-terminal domain"/>
    <property type="match status" value="1"/>
</dbReference>
<dbReference type="PANTHER" id="PTHR45436">
    <property type="entry name" value="SENSOR HISTIDINE KINASE YKOH"/>
    <property type="match status" value="1"/>
</dbReference>
<feature type="compositionally biased region" description="Basic and acidic residues" evidence="6">
    <location>
        <begin position="380"/>
        <end position="393"/>
    </location>
</feature>
<feature type="domain" description="Histidine kinase/HSP90-like ATPase" evidence="8">
    <location>
        <begin position="254"/>
        <end position="360"/>
    </location>
</feature>